<keyword evidence="4" id="KW-0413">Isomerase</keyword>
<dbReference type="Pfam" id="PF03095">
    <property type="entry name" value="PTPA"/>
    <property type="match status" value="1"/>
</dbReference>
<evidence type="ECO:0000256" key="4">
    <source>
        <dbReference type="RuleBase" id="RU361210"/>
    </source>
</evidence>
<dbReference type="InterPro" id="IPR037218">
    <property type="entry name" value="PTPA_sf"/>
</dbReference>
<dbReference type="EC" id="5.2.1.8" evidence="4"/>
<keyword evidence="4" id="KW-0697">Rotamase</keyword>
<dbReference type="SUPFAM" id="SSF140984">
    <property type="entry name" value="PTPA-like"/>
    <property type="match status" value="1"/>
</dbReference>
<dbReference type="GO" id="GO:0008160">
    <property type="term" value="F:protein tyrosine phosphatase activator activity"/>
    <property type="evidence" value="ECO:0007669"/>
    <property type="project" value="TreeGrafter"/>
</dbReference>
<dbReference type="InterPro" id="IPR004327">
    <property type="entry name" value="Phstyr_phstse_ac"/>
</dbReference>
<comment type="function">
    <text evidence="4">PPIases accelerate the folding of proteins. It catalyzes the cis-trans isomerization of proline imidic peptide bonds in oligopeptides.</text>
</comment>
<reference evidence="5" key="1">
    <citation type="submission" date="2016-01" db="EMBL/GenBank/DDBJ databases">
        <title>Reference transcriptome for the parasite Schistocephalus solidus: insights into the molecular evolution of parasitism.</title>
        <authorList>
            <person name="Hebert F.O."/>
            <person name="Grambauer S."/>
            <person name="Barber I."/>
            <person name="Landry C.R."/>
            <person name="Aubin-Horth N."/>
        </authorList>
    </citation>
    <scope>NUCLEOTIDE SEQUENCE</scope>
</reference>
<comment type="catalytic activity">
    <reaction evidence="4">
        <text>[protein]-peptidylproline (omega=180) = [protein]-peptidylproline (omega=0)</text>
        <dbReference type="Rhea" id="RHEA:16237"/>
        <dbReference type="Rhea" id="RHEA-COMP:10747"/>
        <dbReference type="Rhea" id="RHEA-COMP:10748"/>
        <dbReference type="ChEBI" id="CHEBI:83833"/>
        <dbReference type="ChEBI" id="CHEBI:83834"/>
        <dbReference type="EC" id="5.2.1.8"/>
    </reaction>
</comment>
<keyword evidence="4" id="KW-0963">Cytoplasm</keyword>
<dbReference type="PANTHER" id="PTHR10012:SF0">
    <property type="entry name" value="SERINE_THREONINE-PROTEIN PHOSPHATASE 2A ACTIVATOR"/>
    <property type="match status" value="1"/>
</dbReference>
<dbReference type="PANTHER" id="PTHR10012">
    <property type="entry name" value="SERINE/THREONINE-PROTEIN PHOSPHATASE 2A REGULATORY SUBUNIT B"/>
    <property type="match status" value="1"/>
</dbReference>
<accession>A0A0X3P3A2</accession>
<evidence type="ECO:0000313" key="5">
    <source>
        <dbReference type="EMBL" id="JAP46434.1"/>
    </source>
</evidence>
<sequence length="139" mass="16224">MIDSITQMYFTWLKRRRAELINHFWTTQWVCKKMINSVMDLTRWKKSLAYVELMDFIGTVNSAVVSTSISENQNHSENISKVSLLMSKLKNHVDEVPLDQDTQRFGNKAFRTWFHWLSENAGAFCSELLIGLEISGLKF</sequence>
<dbReference type="GO" id="GO:0007052">
    <property type="term" value="P:mitotic spindle organization"/>
    <property type="evidence" value="ECO:0007669"/>
    <property type="project" value="TreeGrafter"/>
</dbReference>
<protein>
    <recommendedName>
        <fullName evidence="2 4">Serine/threonine-protein phosphatase 2A activator</fullName>
        <ecNumber evidence="4">5.2.1.8</ecNumber>
    </recommendedName>
    <alternativeName>
        <fullName evidence="3 4">Phosphotyrosyl phosphatase activator</fullName>
    </alternativeName>
</protein>
<evidence type="ECO:0000256" key="1">
    <source>
        <dbReference type="ARBA" id="ARBA00011019"/>
    </source>
</evidence>
<comment type="similarity">
    <text evidence="1 4">Belongs to the PTPA-type PPIase family.</text>
</comment>
<organism evidence="5">
    <name type="scientific">Schistocephalus solidus</name>
    <name type="common">Tapeworm</name>
    <dbReference type="NCBI Taxonomy" id="70667"/>
    <lineage>
        <taxon>Eukaryota</taxon>
        <taxon>Metazoa</taxon>
        <taxon>Spiralia</taxon>
        <taxon>Lophotrochozoa</taxon>
        <taxon>Platyhelminthes</taxon>
        <taxon>Cestoda</taxon>
        <taxon>Eucestoda</taxon>
        <taxon>Diphyllobothriidea</taxon>
        <taxon>Diphyllobothriidae</taxon>
        <taxon>Schistocephalus</taxon>
    </lineage>
</organism>
<dbReference type="GO" id="GO:0003755">
    <property type="term" value="F:peptidyl-prolyl cis-trans isomerase activity"/>
    <property type="evidence" value="ECO:0007669"/>
    <property type="project" value="UniProtKB-KW"/>
</dbReference>
<dbReference type="GO" id="GO:0005634">
    <property type="term" value="C:nucleus"/>
    <property type="evidence" value="ECO:0007669"/>
    <property type="project" value="TreeGrafter"/>
</dbReference>
<dbReference type="EMBL" id="GEEE01016791">
    <property type="protein sequence ID" value="JAP46434.1"/>
    <property type="molecule type" value="Transcribed_RNA"/>
</dbReference>
<dbReference type="GO" id="GO:0005737">
    <property type="term" value="C:cytoplasm"/>
    <property type="evidence" value="ECO:0007669"/>
    <property type="project" value="UniProtKB-SubCell"/>
</dbReference>
<dbReference type="GO" id="GO:0000159">
    <property type="term" value="C:protein phosphatase type 2A complex"/>
    <property type="evidence" value="ECO:0007669"/>
    <property type="project" value="TreeGrafter"/>
</dbReference>
<proteinExistence type="inferred from homology"/>
<evidence type="ECO:0000256" key="2">
    <source>
        <dbReference type="ARBA" id="ARBA00044786"/>
    </source>
</evidence>
<dbReference type="AlphaFoldDB" id="A0A0X3P3A2"/>
<comment type="subcellular location">
    <subcellularLocation>
        <location evidence="4">Cytoplasm</location>
    </subcellularLocation>
</comment>
<gene>
    <name evidence="5" type="primary">PTPA</name>
    <name evidence="5" type="ORF">TR153364</name>
</gene>
<evidence type="ECO:0000256" key="3">
    <source>
        <dbReference type="ARBA" id="ARBA00044820"/>
    </source>
</evidence>
<name>A0A0X3P3A2_SCHSO</name>